<evidence type="ECO:0000313" key="1">
    <source>
        <dbReference type="EMBL" id="GJS90766.1"/>
    </source>
</evidence>
<proteinExistence type="predicted"/>
<reference evidence="1" key="1">
    <citation type="journal article" date="2022" name="Int. J. Mol. Sci.">
        <title>Draft Genome of Tanacetum Coccineum: Genomic Comparison of Closely Related Tanacetum-Family Plants.</title>
        <authorList>
            <person name="Yamashiro T."/>
            <person name="Shiraishi A."/>
            <person name="Nakayama K."/>
            <person name="Satake H."/>
        </authorList>
    </citation>
    <scope>NUCLEOTIDE SEQUENCE</scope>
</reference>
<keyword evidence="2" id="KW-1185">Reference proteome</keyword>
<organism evidence="1 2">
    <name type="scientific">Tanacetum coccineum</name>
    <dbReference type="NCBI Taxonomy" id="301880"/>
    <lineage>
        <taxon>Eukaryota</taxon>
        <taxon>Viridiplantae</taxon>
        <taxon>Streptophyta</taxon>
        <taxon>Embryophyta</taxon>
        <taxon>Tracheophyta</taxon>
        <taxon>Spermatophyta</taxon>
        <taxon>Magnoliopsida</taxon>
        <taxon>eudicotyledons</taxon>
        <taxon>Gunneridae</taxon>
        <taxon>Pentapetalae</taxon>
        <taxon>asterids</taxon>
        <taxon>campanulids</taxon>
        <taxon>Asterales</taxon>
        <taxon>Asteraceae</taxon>
        <taxon>Asteroideae</taxon>
        <taxon>Anthemideae</taxon>
        <taxon>Anthemidinae</taxon>
        <taxon>Tanacetum</taxon>
    </lineage>
</organism>
<comment type="caution">
    <text evidence="1">The sequence shown here is derived from an EMBL/GenBank/DDBJ whole genome shotgun (WGS) entry which is preliminary data.</text>
</comment>
<name>A0ABQ4ZNA2_9ASTR</name>
<evidence type="ECO:0008006" key="3">
    <source>
        <dbReference type="Google" id="ProtNLM"/>
    </source>
</evidence>
<sequence>MVHQQQPFKEAECRQSLDNMGHGEREALWGSLPKCNNAISTNNDQALKVPQCNKIWALCSRLQKYWQRNVANTRGLMAMIEEMRMHRIGLCSWELQKREGKSNPGNPDANDFTGHIPRLGVPVLFVKKKTDPVFIRKIDSKIRIITILRDKNKTFKTAIRTRIFEDWLSQYLNYTKRDSSSTGRKWKKASSMIKREFCSAPILALPEGSEDFVVYCDASAFPHTKQGLKALCSSQRKSDSLCYSRQFTSSREELRPSDFIAWIESVARTGYLPQLYVIVMEDHFKFPGDHSKSLGIGYLA</sequence>
<gene>
    <name evidence="1" type="ORF">Tco_0773402</name>
</gene>
<protein>
    <recommendedName>
        <fullName evidence="3">Reverse transcriptase/retrotransposon-derived protein RNase H-like domain-containing protein</fullName>
    </recommendedName>
</protein>
<evidence type="ECO:0000313" key="2">
    <source>
        <dbReference type="Proteomes" id="UP001151760"/>
    </source>
</evidence>
<dbReference type="EMBL" id="BQNB010011454">
    <property type="protein sequence ID" value="GJS90766.1"/>
    <property type="molecule type" value="Genomic_DNA"/>
</dbReference>
<reference evidence="1" key="2">
    <citation type="submission" date="2022-01" db="EMBL/GenBank/DDBJ databases">
        <authorList>
            <person name="Yamashiro T."/>
            <person name="Shiraishi A."/>
            <person name="Satake H."/>
            <person name="Nakayama K."/>
        </authorList>
    </citation>
    <scope>NUCLEOTIDE SEQUENCE</scope>
</reference>
<dbReference type="Proteomes" id="UP001151760">
    <property type="component" value="Unassembled WGS sequence"/>
</dbReference>
<accession>A0ABQ4ZNA2</accession>